<organism evidence="2 3">
    <name type="scientific">Papilio xuthus</name>
    <name type="common">Asian swallowtail butterfly</name>
    <dbReference type="NCBI Taxonomy" id="66420"/>
    <lineage>
        <taxon>Eukaryota</taxon>
        <taxon>Metazoa</taxon>
        <taxon>Ecdysozoa</taxon>
        <taxon>Arthropoda</taxon>
        <taxon>Hexapoda</taxon>
        <taxon>Insecta</taxon>
        <taxon>Pterygota</taxon>
        <taxon>Neoptera</taxon>
        <taxon>Endopterygota</taxon>
        <taxon>Lepidoptera</taxon>
        <taxon>Glossata</taxon>
        <taxon>Ditrysia</taxon>
        <taxon>Papilionoidea</taxon>
        <taxon>Papilionidae</taxon>
        <taxon>Papilioninae</taxon>
        <taxon>Papilio</taxon>
    </lineage>
</organism>
<keyword evidence="3" id="KW-1185">Reference proteome</keyword>
<dbReference type="AlphaFoldDB" id="A0A194PV84"/>
<gene>
    <name evidence="2" type="ORF">RR46_09139</name>
</gene>
<proteinExistence type="predicted"/>
<feature type="compositionally biased region" description="Basic and acidic residues" evidence="1">
    <location>
        <begin position="185"/>
        <end position="201"/>
    </location>
</feature>
<evidence type="ECO:0000313" key="3">
    <source>
        <dbReference type="Proteomes" id="UP000053268"/>
    </source>
</evidence>
<sequence length="372" mass="41548">MSQSPDEARAARIQKYKEERRKQLMARTATLFSANVTERRPKKATNQTPSEKTANHLKSSSEINLNTATTSLPIRTTRTSRLRAAAANVDTSTSPKKTNNRSSSVNSLMEDDKTSKNSKVIERDKVRTNNRRQSNEKENLKSMATTTCVLDKEIGAIRTKLKHSINKNILAKDKSNFIVTSPKGKTVDEKNSPNNDEKKSLTDDNVVNLIDGDKHENVDEIFNNILGDKTLSTSMEKETFENLFNDIVVGNNIKDSTVERINEALDANVMHQQRELKNNQKNSHIPIVKDNKIVHKTDSYVNLEERCVVPKVKSADVGGLLGAVCVRKVERFSELLSNLCSPCEADLLFEDILVENGINDSAPVSNTNILIV</sequence>
<evidence type="ECO:0000313" key="2">
    <source>
        <dbReference type="EMBL" id="KPI97232.1"/>
    </source>
</evidence>
<dbReference type="Proteomes" id="UP000053268">
    <property type="component" value="Unassembled WGS sequence"/>
</dbReference>
<evidence type="ECO:0000256" key="1">
    <source>
        <dbReference type="SAM" id="MobiDB-lite"/>
    </source>
</evidence>
<feature type="compositionally biased region" description="Basic and acidic residues" evidence="1">
    <location>
        <begin position="1"/>
        <end position="22"/>
    </location>
</feature>
<feature type="compositionally biased region" description="Polar residues" evidence="1">
    <location>
        <begin position="44"/>
        <end position="74"/>
    </location>
</feature>
<feature type="compositionally biased region" description="Basic and acidic residues" evidence="1">
    <location>
        <begin position="110"/>
        <end position="138"/>
    </location>
</feature>
<feature type="compositionally biased region" description="Low complexity" evidence="1">
    <location>
        <begin position="75"/>
        <end position="87"/>
    </location>
</feature>
<dbReference type="EMBL" id="KQ459590">
    <property type="protein sequence ID" value="KPI97232.1"/>
    <property type="molecule type" value="Genomic_DNA"/>
</dbReference>
<reference evidence="2 3" key="1">
    <citation type="journal article" date="2015" name="Nat. Commun.">
        <title>Outbred genome sequencing and CRISPR/Cas9 gene editing in butterflies.</title>
        <authorList>
            <person name="Li X."/>
            <person name="Fan D."/>
            <person name="Zhang W."/>
            <person name="Liu G."/>
            <person name="Zhang L."/>
            <person name="Zhao L."/>
            <person name="Fang X."/>
            <person name="Chen L."/>
            <person name="Dong Y."/>
            <person name="Chen Y."/>
            <person name="Ding Y."/>
            <person name="Zhao R."/>
            <person name="Feng M."/>
            <person name="Zhu Y."/>
            <person name="Feng Y."/>
            <person name="Jiang X."/>
            <person name="Zhu D."/>
            <person name="Xiang H."/>
            <person name="Feng X."/>
            <person name="Li S."/>
            <person name="Wang J."/>
            <person name="Zhang G."/>
            <person name="Kronforst M.R."/>
            <person name="Wang W."/>
        </authorList>
    </citation>
    <scope>NUCLEOTIDE SEQUENCE [LARGE SCALE GENOMIC DNA]</scope>
    <source>
        <strain evidence="2">Ya'a_city_454_Px</strain>
        <tissue evidence="2">Whole body</tissue>
    </source>
</reference>
<protein>
    <submittedName>
        <fullName evidence="2">Uncharacterized protein</fullName>
    </submittedName>
</protein>
<feature type="compositionally biased region" description="Polar residues" evidence="1">
    <location>
        <begin position="89"/>
        <end position="107"/>
    </location>
</feature>
<accession>A0A194PV84</accession>
<name>A0A194PV84_PAPXU</name>
<feature type="region of interest" description="Disordered" evidence="1">
    <location>
        <begin position="1"/>
        <end position="138"/>
    </location>
</feature>
<feature type="region of interest" description="Disordered" evidence="1">
    <location>
        <begin position="182"/>
        <end position="201"/>
    </location>
</feature>